<name>A0A3D9ZWF0_9ACTN</name>
<feature type="transmembrane region" description="Helical" evidence="1">
    <location>
        <begin position="54"/>
        <end position="75"/>
    </location>
</feature>
<protein>
    <submittedName>
        <fullName evidence="2">Uncharacterized protein DUF998</fullName>
    </submittedName>
</protein>
<dbReference type="EMBL" id="QUMQ01000001">
    <property type="protein sequence ID" value="REG01472.1"/>
    <property type="molecule type" value="Genomic_DNA"/>
</dbReference>
<dbReference type="AlphaFoldDB" id="A0A3D9ZWF0"/>
<feature type="transmembrane region" description="Helical" evidence="1">
    <location>
        <begin position="12"/>
        <end position="34"/>
    </location>
</feature>
<evidence type="ECO:0000313" key="3">
    <source>
        <dbReference type="Proteomes" id="UP000256913"/>
    </source>
</evidence>
<comment type="caution">
    <text evidence="2">The sequence shown here is derived from an EMBL/GenBank/DDBJ whole genome shotgun (WGS) entry which is preliminary data.</text>
</comment>
<dbReference type="InterPro" id="IPR009339">
    <property type="entry name" value="DUF998"/>
</dbReference>
<dbReference type="OrthoDB" id="8159487at2"/>
<feature type="transmembrane region" description="Helical" evidence="1">
    <location>
        <begin position="129"/>
        <end position="148"/>
    </location>
</feature>
<organism evidence="2 3">
    <name type="scientific">Asanoa ferruginea</name>
    <dbReference type="NCBI Taxonomy" id="53367"/>
    <lineage>
        <taxon>Bacteria</taxon>
        <taxon>Bacillati</taxon>
        <taxon>Actinomycetota</taxon>
        <taxon>Actinomycetes</taxon>
        <taxon>Micromonosporales</taxon>
        <taxon>Micromonosporaceae</taxon>
        <taxon>Asanoa</taxon>
    </lineage>
</organism>
<dbReference type="Pfam" id="PF06197">
    <property type="entry name" value="DUF998"/>
    <property type="match status" value="1"/>
</dbReference>
<dbReference type="RefSeq" id="WP_116073760.1">
    <property type="nucleotide sequence ID" value="NZ_BONB01000012.1"/>
</dbReference>
<gene>
    <name evidence="2" type="ORF">DFJ67_7556</name>
</gene>
<feature type="transmembrane region" description="Helical" evidence="1">
    <location>
        <begin position="160"/>
        <end position="183"/>
    </location>
</feature>
<sequence>MSTVATTSRTTRHLLSGGLVAPLFVLVMLVDGIVQPGYRSLHHYGSELSLGRFGWIQIANFLITGLALCAFAVGLRGAIPSGPGSRSAPVLAGICGVGLLVAGIFSTDPTPGYPVGGIVPEHPTLHGQIHGYAPMAVFLSLAALIFVMARRFAKDPALRVWMWCSIAAGILVPATFIASAALYDFATQTGHYHGLFQRISLAIGFGWLGALALHLRGERPLRG</sequence>
<feature type="transmembrane region" description="Helical" evidence="1">
    <location>
        <begin position="195"/>
        <end position="215"/>
    </location>
</feature>
<keyword evidence="1" id="KW-1133">Transmembrane helix</keyword>
<dbReference type="Proteomes" id="UP000256913">
    <property type="component" value="Unassembled WGS sequence"/>
</dbReference>
<reference evidence="2 3" key="1">
    <citation type="submission" date="2018-08" db="EMBL/GenBank/DDBJ databases">
        <title>Sequencing the genomes of 1000 actinobacteria strains.</title>
        <authorList>
            <person name="Klenk H.-P."/>
        </authorList>
    </citation>
    <scope>NUCLEOTIDE SEQUENCE [LARGE SCALE GENOMIC DNA]</scope>
    <source>
        <strain evidence="2 3">DSM 44099</strain>
    </source>
</reference>
<feature type="transmembrane region" description="Helical" evidence="1">
    <location>
        <begin position="87"/>
        <end position="105"/>
    </location>
</feature>
<keyword evidence="1" id="KW-0472">Membrane</keyword>
<keyword evidence="1" id="KW-0812">Transmembrane</keyword>
<proteinExistence type="predicted"/>
<evidence type="ECO:0000313" key="2">
    <source>
        <dbReference type="EMBL" id="REG01472.1"/>
    </source>
</evidence>
<evidence type="ECO:0000256" key="1">
    <source>
        <dbReference type="SAM" id="Phobius"/>
    </source>
</evidence>
<accession>A0A3D9ZWF0</accession>
<keyword evidence="3" id="KW-1185">Reference proteome</keyword>